<feature type="transmembrane region" description="Helical" evidence="12">
    <location>
        <begin position="196"/>
        <end position="217"/>
    </location>
</feature>
<evidence type="ECO:0000256" key="4">
    <source>
        <dbReference type="ARBA" id="ARBA00022475"/>
    </source>
</evidence>
<feature type="transmembrane region" description="Helical" evidence="12">
    <location>
        <begin position="379"/>
        <end position="401"/>
    </location>
</feature>
<dbReference type="Proteomes" id="UP000549394">
    <property type="component" value="Unassembled WGS sequence"/>
</dbReference>
<dbReference type="InterPro" id="IPR001734">
    <property type="entry name" value="Na/solute_symporter"/>
</dbReference>
<dbReference type="InterPro" id="IPR051163">
    <property type="entry name" value="Sodium:Solute_Symporter_SSF"/>
</dbReference>
<dbReference type="InterPro" id="IPR038377">
    <property type="entry name" value="Na/Glc_symporter_sf"/>
</dbReference>
<proteinExistence type="inferred from homology"/>
<keyword evidence="4" id="KW-1003">Cell membrane</keyword>
<feature type="transmembrane region" description="Helical" evidence="12">
    <location>
        <begin position="149"/>
        <end position="175"/>
    </location>
</feature>
<dbReference type="Pfam" id="PF00474">
    <property type="entry name" value="SSF"/>
    <property type="match status" value="1"/>
</dbReference>
<feature type="transmembrane region" description="Helical" evidence="12">
    <location>
        <begin position="31"/>
        <end position="50"/>
    </location>
</feature>
<evidence type="ECO:0000313" key="14">
    <source>
        <dbReference type="Proteomes" id="UP000549394"/>
    </source>
</evidence>
<evidence type="ECO:0000256" key="12">
    <source>
        <dbReference type="SAM" id="Phobius"/>
    </source>
</evidence>
<keyword evidence="9 12" id="KW-0472">Membrane</keyword>
<keyword evidence="8" id="KW-0406">Ion transport</keyword>
<feature type="transmembrane region" description="Helical" evidence="12">
    <location>
        <begin position="255"/>
        <end position="277"/>
    </location>
</feature>
<dbReference type="OrthoDB" id="6147748at2759"/>
<dbReference type="GO" id="GO:0006814">
    <property type="term" value="P:sodium ion transport"/>
    <property type="evidence" value="ECO:0007669"/>
    <property type="project" value="UniProtKB-KW"/>
</dbReference>
<evidence type="ECO:0000313" key="13">
    <source>
        <dbReference type="EMBL" id="CAD5122038.1"/>
    </source>
</evidence>
<organism evidence="13 14">
    <name type="scientific">Dimorphilus gyrociliatus</name>
    <dbReference type="NCBI Taxonomy" id="2664684"/>
    <lineage>
        <taxon>Eukaryota</taxon>
        <taxon>Metazoa</taxon>
        <taxon>Spiralia</taxon>
        <taxon>Lophotrochozoa</taxon>
        <taxon>Annelida</taxon>
        <taxon>Polychaeta</taxon>
        <taxon>Polychaeta incertae sedis</taxon>
        <taxon>Dinophilidae</taxon>
        <taxon>Dimorphilus</taxon>
    </lineage>
</organism>
<feature type="transmembrane region" description="Helical" evidence="12">
    <location>
        <begin position="283"/>
        <end position="303"/>
    </location>
</feature>
<name>A0A7I8W1I1_9ANNE</name>
<dbReference type="AlphaFoldDB" id="A0A7I8W1I1"/>
<keyword evidence="6 12" id="KW-1133">Transmembrane helix</keyword>
<dbReference type="PROSITE" id="PS50283">
    <property type="entry name" value="NA_SOLUT_SYMP_3"/>
    <property type="match status" value="1"/>
</dbReference>
<gene>
    <name evidence="13" type="ORF">DGYR_LOCUS9898</name>
</gene>
<evidence type="ECO:0000256" key="7">
    <source>
        <dbReference type="ARBA" id="ARBA00023053"/>
    </source>
</evidence>
<evidence type="ECO:0000256" key="2">
    <source>
        <dbReference type="ARBA" id="ARBA00006434"/>
    </source>
</evidence>
<evidence type="ECO:0000256" key="10">
    <source>
        <dbReference type="ARBA" id="ARBA00023201"/>
    </source>
</evidence>
<keyword evidence="3" id="KW-0813">Transport</keyword>
<dbReference type="PANTHER" id="PTHR42985:SF40">
    <property type="entry name" value="LD47995P-RELATED"/>
    <property type="match status" value="1"/>
</dbReference>
<protein>
    <submittedName>
        <fullName evidence="13">Uncharacterized protein</fullName>
    </submittedName>
</protein>
<keyword evidence="10" id="KW-0739">Sodium transport</keyword>
<evidence type="ECO:0000256" key="8">
    <source>
        <dbReference type="ARBA" id="ARBA00023065"/>
    </source>
</evidence>
<feature type="transmembrane region" description="Helical" evidence="12">
    <location>
        <begin position="310"/>
        <end position="333"/>
    </location>
</feature>
<evidence type="ECO:0000256" key="6">
    <source>
        <dbReference type="ARBA" id="ARBA00022989"/>
    </source>
</evidence>
<dbReference type="EMBL" id="CAJFCJ010000015">
    <property type="protein sequence ID" value="CAD5122038.1"/>
    <property type="molecule type" value="Genomic_DNA"/>
</dbReference>
<feature type="transmembrane region" description="Helical" evidence="12">
    <location>
        <begin position="7"/>
        <end position="25"/>
    </location>
</feature>
<keyword evidence="5 12" id="KW-0812">Transmembrane</keyword>
<dbReference type="PANTHER" id="PTHR42985">
    <property type="entry name" value="SODIUM-COUPLED MONOCARBOXYLATE TRANSPORTER"/>
    <property type="match status" value="1"/>
</dbReference>
<accession>A0A7I8W1I1</accession>
<dbReference type="GO" id="GO:0015293">
    <property type="term" value="F:symporter activity"/>
    <property type="evidence" value="ECO:0007669"/>
    <property type="project" value="TreeGrafter"/>
</dbReference>
<comment type="subcellular location">
    <subcellularLocation>
        <location evidence="1">Cell membrane</location>
        <topology evidence="1">Multi-pass membrane protein</topology>
    </subcellularLocation>
</comment>
<evidence type="ECO:0000256" key="5">
    <source>
        <dbReference type="ARBA" id="ARBA00022692"/>
    </source>
</evidence>
<evidence type="ECO:0000256" key="1">
    <source>
        <dbReference type="ARBA" id="ARBA00004651"/>
    </source>
</evidence>
<evidence type="ECO:0000256" key="9">
    <source>
        <dbReference type="ARBA" id="ARBA00023136"/>
    </source>
</evidence>
<evidence type="ECO:0000256" key="11">
    <source>
        <dbReference type="RuleBase" id="RU362091"/>
    </source>
</evidence>
<dbReference type="GO" id="GO:0005886">
    <property type="term" value="C:plasma membrane"/>
    <property type="evidence" value="ECO:0007669"/>
    <property type="project" value="UniProtKB-SubCell"/>
</dbReference>
<keyword evidence="7" id="KW-0915">Sodium</keyword>
<comment type="caution">
    <text evidence="13">The sequence shown here is derived from an EMBL/GenBank/DDBJ whole genome shotgun (WGS) entry which is preliminary data.</text>
</comment>
<feature type="transmembrane region" description="Helical" evidence="12">
    <location>
        <begin position="62"/>
        <end position="80"/>
    </location>
</feature>
<keyword evidence="14" id="KW-1185">Reference proteome</keyword>
<comment type="similarity">
    <text evidence="2 11">Belongs to the sodium:solute symporter (SSF) (TC 2.A.21) family.</text>
</comment>
<reference evidence="13 14" key="1">
    <citation type="submission" date="2020-08" db="EMBL/GenBank/DDBJ databases">
        <authorList>
            <person name="Hejnol A."/>
        </authorList>
    </citation>
    <scope>NUCLEOTIDE SEQUENCE [LARGE SCALE GENOMIC DNA]</scope>
</reference>
<evidence type="ECO:0000256" key="3">
    <source>
        <dbReference type="ARBA" id="ARBA00022448"/>
    </source>
</evidence>
<dbReference type="Gene3D" id="1.20.1730.10">
    <property type="entry name" value="Sodium/glucose cotransporter"/>
    <property type="match status" value="1"/>
</dbReference>
<sequence>MRLPFYCIPQIFFTGLVIYSPAVAMEAVSAFPLWASIIVSGLVSTIYTTLGGIKGVVITDALQAVIIIGGLLAVSIYATFQTGGIRTVMETAKEKGRLDFFDFSLKPGLTFYSVTIGATFHTLTNFGIGQGTIQRYSALPSLSSARKSIFGNIPALIAFNALTTYSGLVVYAFYAKKRCDPLRAKYIQSPNQILPFFINDVLVLPGLSGIFLSVLFAGSLSSLSTLLNGMALVTWTDFLAPIFKEVTERRRIIICKFLVIAYGIFAISTAFLANFSVKHVLRLSLSITGAFSGPTLGVFILGATTRRATAAGVTIACLLSTSLMATLSLINFFKPRQISMENFPNSTTNCKVGLNFTESVQLNKESIHPVINFIYELSFLWYSLIGCLASCFLGYIFSFFLSTAEQRERVDSKLLFSSIFKTSKIKSIQEQHKMLDLKEGAVI</sequence>